<dbReference type="EMBL" id="JAGMWT010000008">
    <property type="protein sequence ID" value="KAH7123774.1"/>
    <property type="molecule type" value="Genomic_DNA"/>
</dbReference>
<keyword evidence="5" id="KW-1185">Reference proteome</keyword>
<feature type="domain" description="D-isomer specific 2-hydroxyacid dehydrogenase NAD-binding" evidence="3">
    <location>
        <begin position="135"/>
        <end position="205"/>
    </location>
</feature>
<feature type="domain" description="D-isomer specific 2-hydroxyacid dehydrogenase NAD-binding" evidence="3">
    <location>
        <begin position="232"/>
        <end position="336"/>
    </location>
</feature>
<comment type="caution">
    <text evidence="4">The sequence shown here is derived from an EMBL/GenBank/DDBJ whole genome shotgun (WGS) entry which is preliminary data.</text>
</comment>
<evidence type="ECO:0000256" key="1">
    <source>
        <dbReference type="ARBA" id="ARBA00023002"/>
    </source>
</evidence>
<dbReference type="SUPFAM" id="SSF52283">
    <property type="entry name" value="Formate/glycerate dehydrogenase catalytic domain-like"/>
    <property type="match status" value="1"/>
</dbReference>
<sequence>MVAMGGGPEVPLRGGQKSHRLLLAVLPWPEEQAEGPIADIKKEFPDLEFHYIQEKIEDRGKVEVPKELYERASILATLSWLPPSGKEVPDLKLIQFFSAGVNHVAQHPIYTDSDIPLAAASGVHGPQIAEWVIMMDLVHSHRYVDLYEDQKKRTWRGLKDYSVRDAVGKRVGVLGYGSIGRQVARVAKALGSDVIAYTASPRPTPESRRDDGFIVPGTGDPDGSIPSAWYSGLDKESLHEFLRQKIDLLVLSVPLTKQTTHFLSTPEFSLLASSNPGGTYITNISRGGIIDQPALIKALETKQISGAALDVTDPEPLPKDDPLWSAPNVLITPHISGSTEVYAERAFQVLGENLRRLRDGGKVVNLIDRERGY</sequence>
<proteinExistence type="predicted"/>
<protein>
    <recommendedName>
        <fullName evidence="3">D-isomer specific 2-hydroxyacid dehydrogenase NAD-binding domain-containing protein</fullName>
    </recommendedName>
</protein>
<dbReference type="InterPro" id="IPR029752">
    <property type="entry name" value="D-isomer_DH_CS1"/>
</dbReference>
<reference evidence="4" key="1">
    <citation type="journal article" date="2021" name="Nat. Commun.">
        <title>Genetic determinants of endophytism in the Arabidopsis root mycobiome.</title>
        <authorList>
            <person name="Mesny F."/>
            <person name="Miyauchi S."/>
            <person name="Thiergart T."/>
            <person name="Pickel B."/>
            <person name="Atanasova L."/>
            <person name="Karlsson M."/>
            <person name="Huettel B."/>
            <person name="Barry K.W."/>
            <person name="Haridas S."/>
            <person name="Chen C."/>
            <person name="Bauer D."/>
            <person name="Andreopoulos W."/>
            <person name="Pangilinan J."/>
            <person name="LaButti K."/>
            <person name="Riley R."/>
            <person name="Lipzen A."/>
            <person name="Clum A."/>
            <person name="Drula E."/>
            <person name="Henrissat B."/>
            <person name="Kohler A."/>
            <person name="Grigoriev I.V."/>
            <person name="Martin F.M."/>
            <person name="Hacquard S."/>
        </authorList>
    </citation>
    <scope>NUCLEOTIDE SEQUENCE</scope>
    <source>
        <strain evidence="4">MPI-CAGE-CH-0243</strain>
    </source>
</reference>
<dbReference type="Gene3D" id="3.40.50.720">
    <property type="entry name" value="NAD(P)-binding Rossmann-like Domain"/>
    <property type="match status" value="2"/>
</dbReference>
<name>A0A9P9DQ83_9PLEO</name>
<evidence type="ECO:0000313" key="5">
    <source>
        <dbReference type="Proteomes" id="UP000700596"/>
    </source>
</evidence>
<dbReference type="OrthoDB" id="298012at2759"/>
<dbReference type="SUPFAM" id="SSF51735">
    <property type="entry name" value="NAD(P)-binding Rossmann-fold domains"/>
    <property type="match status" value="1"/>
</dbReference>
<evidence type="ECO:0000256" key="2">
    <source>
        <dbReference type="ARBA" id="ARBA00023027"/>
    </source>
</evidence>
<accession>A0A9P9DQ83</accession>
<evidence type="ECO:0000259" key="3">
    <source>
        <dbReference type="Pfam" id="PF02826"/>
    </source>
</evidence>
<gene>
    <name evidence="4" type="ORF">B0J11DRAFT_321186</name>
</gene>
<dbReference type="PANTHER" id="PTHR43333">
    <property type="entry name" value="2-HACID_DH_C DOMAIN-CONTAINING PROTEIN"/>
    <property type="match status" value="1"/>
</dbReference>
<dbReference type="Proteomes" id="UP000700596">
    <property type="component" value="Unassembled WGS sequence"/>
</dbReference>
<keyword evidence="1" id="KW-0560">Oxidoreductase</keyword>
<dbReference type="GO" id="GO:0016491">
    <property type="term" value="F:oxidoreductase activity"/>
    <property type="evidence" value="ECO:0007669"/>
    <property type="project" value="UniProtKB-KW"/>
</dbReference>
<evidence type="ECO:0000313" key="4">
    <source>
        <dbReference type="EMBL" id="KAH7123774.1"/>
    </source>
</evidence>
<dbReference type="PROSITE" id="PS00065">
    <property type="entry name" value="D_2_HYDROXYACID_DH_1"/>
    <property type="match status" value="1"/>
</dbReference>
<dbReference type="GO" id="GO:0051287">
    <property type="term" value="F:NAD binding"/>
    <property type="evidence" value="ECO:0007669"/>
    <property type="project" value="InterPro"/>
</dbReference>
<dbReference type="AlphaFoldDB" id="A0A9P9DQ83"/>
<dbReference type="CDD" id="cd12163">
    <property type="entry name" value="2-Hacid_dh_5"/>
    <property type="match status" value="1"/>
</dbReference>
<dbReference type="InterPro" id="IPR006140">
    <property type="entry name" value="D-isomer_DH_NAD-bd"/>
</dbReference>
<dbReference type="Pfam" id="PF02826">
    <property type="entry name" value="2-Hacid_dh_C"/>
    <property type="match status" value="2"/>
</dbReference>
<keyword evidence="2" id="KW-0520">NAD</keyword>
<dbReference type="InterPro" id="IPR036291">
    <property type="entry name" value="NAD(P)-bd_dom_sf"/>
</dbReference>
<organism evidence="4 5">
    <name type="scientific">Dendryphion nanum</name>
    <dbReference type="NCBI Taxonomy" id="256645"/>
    <lineage>
        <taxon>Eukaryota</taxon>
        <taxon>Fungi</taxon>
        <taxon>Dikarya</taxon>
        <taxon>Ascomycota</taxon>
        <taxon>Pezizomycotina</taxon>
        <taxon>Dothideomycetes</taxon>
        <taxon>Pleosporomycetidae</taxon>
        <taxon>Pleosporales</taxon>
        <taxon>Torulaceae</taxon>
        <taxon>Dendryphion</taxon>
    </lineage>
</organism>
<dbReference type="PANTHER" id="PTHR43333:SF1">
    <property type="entry name" value="D-ISOMER SPECIFIC 2-HYDROXYACID DEHYDROGENASE NAD-BINDING DOMAIN-CONTAINING PROTEIN"/>
    <property type="match status" value="1"/>
</dbReference>